<comment type="caution">
    <text evidence="2">The sequence shown here is derived from an EMBL/GenBank/DDBJ whole genome shotgun (WGS) entry which is preliminary data.</text>
</comment>
<protein>
    <submittedName>
        <fullName evidence="2">Uncharacterized protein</fullName>
    </submittedName>
</protein>
<dbReference type="EMBL" id="JAINWA010000001">
    <property type="protein sequence ID" value="MCD1654240.1"/>
    <property type="molecule type" value="Genomic_DNA"/>
</dbReference>
<evidence type="ECO:0000256" key="1">
    <source>
        <dbReference type="SAM" id="SignalP"/>
    </source>
</evidence>
<proteinExistence type="predicted"/>
<accession>A0AAE3EHD2</accession>
<evidence type="ECO:0000313" key="3">
    <source>
        <dbReference type="Proteomes" id="UP001198163"/>
    </source>
</evidence>
<dbReference type="RefSeq" id="WP_230754276.1">
    <property type="nucleotide sequence ID" value="NZ_JAINWA010000001.1"/>
</dbReference>
<keyword evidence="1" id="KW-0732">Signal</keyword>
<dbReference type="Proteomes" id="UP001198163">
    <property type="component" value="Unassembled WGS sequence"/>
</dbReference>
<evidence type="ECO:0000313" key="2">
    <source>
        <dbReference type="EMBL" id="MCD1654240.1"/>
    </source>
</evidence>
<dbReference type="AlphaFoldDB" id="A0AAE3EHD2"/>
<feature type="chain" id="PRO_5042174380" evidence="1">
    <location>
        <begin position="25"/>
        <end position="561"/>
    </location>
</feature>
<name>A0AAE3EHD2_9SPIR</name>
<reference evidence="2" key="1">
    <citation type="submission" date="2021-08" db="EMBL/GenBank/DDBJ databases">
        <title>Comparative analyses of Brucepasteria parasyntrophica and Teretinema zuelzerae.</title>
        <authorList>
            <person name="Song Y."/>
            <person name="Brune A."/>
        </authorList>
    </citation>
    <scope>NUCLEOTIDE SEQUENCE</scope>
    <source>
        <strain evidence="2">DSM 1903</strain>
    </source>
</reference>
<gene>
    <name evidence="2" type="ORF">K7J14_05930</name>
</gene>
<sequence length="561" mass="60166">MTKTRRGTALAVTAAIFTAVVPLAAQEASDGKSLTNTVTNGLFFSDRDNYLSTTGIWTLKNNVIFGQIKAPGESAASFDAGTGLFLGDFWLGLALAQKADIDKSESTDIDQTYDTSATNTLLAGKTTTDTWYNTNSQYYKFAALFGNKTWGVKNTFIFNPNTVEDDSNGFTTDGSSVTELLGTGTAQTSSRVTEKYATNYSSWSDSLEFGMNLPKRIAVKAWAKVGHSAGGSYDNQTVASYEQDSASSAPSWDGKAGILSASKNTNTYGASFLSIEPGVFGSILIDLNDKVTLNPTLAYNLSLPLYSNDYFDGNGNLSTVSGTASSSKTVAYAYEGINSANGSDITRTTTTSSSSISEISSMTHTVSPAVKISAKISERVVFAARYTPTVSISNRETVTTAETTAKVSYRNGTDSGSYDETTTITNPVETVARDSMSFKNTIDFGSQIHIIPQKLRLNLGGRMINTVGTWTTLKTTKKGLSVTTTKGEFLDGDARTPETTVNSVSIDNQGQEWTSNGGFSAVYTTGLTWFVDEMVDLDLSLTNGADIWTPSNWTLQLNIRY</sequence>
<organism evidence="2 3">
    <name type="scientific">Teretinema zuelzerae</name>
    <dbReference type="NCBI Taxonomy" id="156"/>
    <lineage>
        <taxon>Bacteria</taxon>
        <taxon>Pseudomonadati</taxon>
        <taxon>Spirochaetota</taxon>
        <taxon>Spirochaetia</taxon>
        <taxon>Spirochaetales</taxon>
        <taxon>Treponemataceae</taxon>
        <taxon>Teretinema</taxon>
    </lineage>
</organism>
<feature type="signal peptide" evidence="1">
    <location>
        <begin position="1"/>
        <end position="24"/>
    </location>
</feature>
<keyword evidence="3" id="KW-1185">Reference proteome</keyword>